<dbReference type="PANTHER" id="PTHR46564">
    <property type="entry name" value="TRANSPOSASE"/>
    <property type="match status" value="1"/>
</dbReference>
<keyword evidence="3" id="KW-1185">Reference proteome</keyword>
<comment type="caution">
    <text evidence="2">The sequence shown here is derived from an EMBL/GenBank/DDBJ whole genome shotgun (WGS) entry which is preliminary data.</text>
</comment>
<dbReference type="EMBL" id="JAAIYO010000009">
    <property type="protein sequence ID" value="MBE4751672.1"/>
    <property type="molecule type" value="Genomic_DNA"/>
</dbReference>
<dbReference type="Pfam" id="PF13358">
    <property type="entry name" value="DDE_3"/>
    <property type="match status" value="1"/>
</dbReference>
<dbReference type="Gene3D" id="3.30.420.10">
    <property type="entry name" value="Ribonuclease H-like superfamily/Ribonuclease H"/>
    <property type="match status" value="1"/>
</dbReference>
<evidence type="ECO:0000313" key="2">
    <source>
        <dbReference type="EMBL" id="MBE4751672.1"/>
    </source>
</evidence>
<dbReference type="InterPro" id="IPR038717">
    <property type="entry name" value="Tc1-like_DDE_dom"/>
</dbReference>
<reference evidence="2 3" key="1">
    <citation type="submission" date="2020-02" db="EMBL/GenBank/DDBJ databases">
        <authorList>
            <person name="Babadi Z.K."/>
            <person name="Risdian C."/>
            <person name="Ebrahimipour G.H."/>
            <person name="Wink J."/>
        </authorList>
    </citation>
    <scope>NUCLEOTIDE SEQUENCE [LARGE SCALE GENOMIC DNA]</scope>
    <source>
        <strain evidence="2 3">ZKHCc1 1396</strain>
    </source>
</reference>
<organism evidence="2 3">
    <name type="scientific">Corallococcus soli</name>
    <dbReference type="NCBI Taxonomy" id="2710757"/>
    <lineage>
        <taxon>Bacteria</taxon>
        <taxon>Pseudomonadati</taxon>
        <taxon>Myxococcota</taxon>
        <taxon>Myxococcia</taxon>
        <taxon>Myxococcales</taxon>
        <taxon>Cystobacterineae</taxon>
        <taxon>Myxococcaceae</taxon>
        <taxon>Corallococcus</taxon>
    </lineage>
</organism>
<dbReference type="PANTHER" id="PTHR46564:SF1">
    <property type="entry name" value="TRANSPOSASE"/>
    <property type="match status" value="1"/>
</dbReference>
<dbReference type="InterPro" id="IPR036397">
    <property type="entry name" value="RNaseH_sf"/>
</dbReference>
<proteinExistence type="predicted"/>
<gene>
    <name evidence="2" type="ORF">G4177_26210</name>
</gene>
<evidence type="ECO:0000313" key="3">
    <source>
        <dbReference type="Proteomes" id="UP001516472"/>
    </source>
</evidence>
<protein>
    <submittedName>
        <fullName evidence="2">Transposase</fullName>
    </submittedName>
</protein>
<accession>A0ABR9PV74</accession>
<sequence>MAPEKLLFVDEAGTRVDMTRTHGRAPRGQRLREAVPRNRGRVTTVLGAISLNGMVAHMTVVGGTRGEVFERFVREHLVPVLRPEQLVVWDNLGAHKQRGVREAVEAAGGHGVFLPRVPVGPSLTAGRLPSPLLAR</sequence>
<name>A0ABR9PV74_9BACT</name>
<evidence type="ECO:0000259" key="1">
    <source>
        <dbReference type="Pfam" id="PF13358"/>
    </source>
</evidence>
<dbReference type="Proteomes" id="UP001516472">
    <property type="component" value="Unassembled WGS sequence"/>
</dbReference>
<feature type="domain" description="Tc1-like transposase DDE" evidence="1">
    <location>
        <begin position="6"/>
        <end position="115"/>
    </location>
</feature>